<sequence>MMKKFCFFPFYSQISLLLDRFSWTVVGGRLLTTGNDRDIRLWISGAVRRGGLLYRQEVLKILYGV</sequence>
<proteinExistence type="predicted"/>
<dbReference type="STRING" id="1274524.BSONL12_07387"/>
<gene>
    <name evidence="1" type="ORF">BSONL12_07387</name>
</gene>
<reference evidence="1 2" key="1">
    <citation type="journal article" date="2013" name="Genome Announc.">
        <title>Draft Whole-Genome Sequence of Bacillus sonorensis Strain L12, a Source of Nonribosomal Lipopeptides.</title>
        <authorList>
            <person name="Adimpong D.B."/>
            <person name="Sorensen K.I."/>
            <person name="Nielsen D.S."/>
            <person name="Thorsen L."/>
            <person name="Rasmussen T.B."/>
            <person name="Derkx P.M."/>
            <person name="Jespersen L."/>
        </authorList>
    </citation>
    <scope>NUCLEOTIDE SEQUENCE [LARGE SCALE GENOMIC DNA]</scope>
    <source>
        <strain evidence="1 2">L12</strain>
    </source>
</reference>
<dbReference type="Proteomes" id="UP000011907">
    <property type="component" value="Unassembled WGS sequence"/>
</dbReference>
<dbReference type="PATRIC" id="fig|1274524.3.peg.1598"/>
<comment type="caution">
    <text evidence="1">The sequence shown here is derived from an EMBL/GenBank/DDBJ whole genome shotgun (WGS) entry which is preliminary data.</text>
</comment>
<dbReference type="GeneID" id="92854044"/>
<name>M5PEN6_9BACI</name>
<dbReference type="RefSeq" id="WP_006637485.1">
    <property type="nucleotide sequence ID" value="NZ_AOFM01000006.1"/>
</dbReference>
<dbReference type="EMBL" id="AOFM01000006">
    <property type="protein sequence ID" value="EME74797.1"/>
    <property type="molecule type" value="Genomic_DNA"/>
</dbReference>
<dbReference type="AlphaFoldDB" id="M5PEN6"/>
<protein>
    <submittedName>
        <fullName evidence="1">Uncharacterized protein</fullName>
    </submittedName>
</protein>
<accession>M5PEN6</accession>
<organism evidence="1 2">
    <name type="scientific">Bacillus sonorensis L12</name>
    <dbReference type="NCBI Taxonomy" id="1274524"/>
    <lineage>
        <taxon>Bacteria</taxon>
        <taxon>Bacillati</taxon>
        <taxon>Bacillota</taxon>
        <taxon>Bacilli</taxon>
        <taxon>Bacillales</taxon>
        <taxon>Bacillaceae</taxon>
        <taxon>Bacillus</taxon>
    </lineage>
</organism>
<evidence type="ECO:0000313" key="2">
    <source>
        <dbReference type="Proteomes" id="UP000011907"/>
    </source>
</evidence>
<evidence type="ECO:0000313" key="1">
    <source>
        <dbReference type="EMBL" id="EME74797.1"/>
    </source>
</evidence>